<keyword evidence="3 10" id="KW-0812">Transmembrane</keyword>
<dbReference type="InterPro" id="IPR017452">
    <property type="entry name" value="GPCR_Rhodpsn_7TM"/>
</dbReference>
<evidence type="ECO:0000256" key="3">
    <source>
        <dbReference type="ARBA" id="ARBA00022692"/>
    </source>
</evidence>
<dbReference type="PRINTS" id="PR00237">
    <property type="entry name" value="GPCRRHODOPSN"/>
</dbReference>
<name>A0A812D5Y6_ACAPH</name>
<proteinExistence type="predicted"/>
<evidence type="ECO:0000256" key="8">
    <source>
        <dbReference type="ARBA" id="ARBA00023224"/>
    </source>
</evidence>
<evidence type="ECO:0000256" key="2">
    <source>
        <dbReference type="ARBA" id="ARBA00022475"/>
    </source>
</evidence>
<keyword evidence="6 10" id="KW-0472">Membrane</keyword>
<keyword evidence="8" id="KW-0807">Transducer</keyword>
<feature type="transmembrane region" description="Helical" evidence="10">
    <location>
        <begin position="280"/>
        <end position="305"/>
    </location>
</feature>
<sequence length="816" mass="88230">MFVGKFVSAIISPPSTTATTTITTTITVTGSHKAVFTASTFSAGTSAQTANGGGAATGGSGGYRKSGSPARAGRWFSPTVTVADSVGGGADQGDQGLRERCDCPITSCQNTTGIGLRTIENVSDGGVGSVTTGRVGGLLSATAMLPLTATTTTTPTNTAASTSGDTATAGSATAPSVGGPVSSGGVVGLAGLGVAAAGATRGVDGGTIVDNSRAGIGPVDGGTTSGLVDLDPYAIWNPERAYAARGICLVIFGTMGVLLNVFMIIAIVPNRRLRTVRNILLVHLGVVGLVSSVTLTLTAAIVIFHGVWLGGRVVCHAYGFILSVFTFVSVWTITALSWDKYRTIASPLHHSLTASFGKMTACFVVFWLGAVSFSIPPLFGANQFVFDKDMAICIIDFRNTRGMWYTIIYIALAFFLPFILITYCYMHIFRIARNQSSRIAATMVRMVSVIQAPISSAPQTALSIKGTKAISTILQLMGAFAITYLPFSVILLLRMTFDIPLERVAVVLVTTLFQAAPLTNAAVYGVRNKILRASFYRYTRRKVQEFCYRDRRRGSVRSVTKRSSSALRLSLLQKRCITSGAILPNEFGQGSNPVPGLRRTQSYPTKTLPEMNDGSPVNDDVGDVYIYSLYLFSSLFPFLAFSLPQYLLSLVLSLIPSLVFLLHLPLYLSFSPSIFLLLPLFVFSLFHAFISNPSFYFSPTLFLFLYPFFVLFVHSFSFSSASFLRLQSSFLFIFFSHSLFFFLPTHLSFFLFLLPFLVSLFLFSFFFFCSRFLFYCLSYSSSLDNALWFSPSISLPLSLFLSIYLPVFSLFSLLIL</sequence>
<evidence type="ECO:0000256" key="5">
    <source>
        <dbReference type="ARBA" id="ARBA00023040"/>
    </source>
</evidence>
<comment type="subcellular location">
    <subcellularLocation>
        <location evidence="1">Cell membrane</location>
        <topology evidence="1">Multi-pass membrane protein</topology>
    </subcellularLocation>
</comment>
<dbReference type="PANTHER" id="PTHR22752">
    <property type="entry name" value="G PROTEIN-COUPLED RECEPTOR"/>
    <property type="match status" value="1"/>
</dbReference>
<comment type="caution">
    <text evidence="12">The sequence shown here is derived from an EMBL/GenBank/DDBJ whole genome shotgun (WGS) entry which is preliminary data.</text>
</comment>
<feature type="transmembrane region" description="Helical" evidence="10">
    <location>
        <begin position="473"/>
        <end position="493"/>
    </location>
</feature>
<dbReference type="Gene3D" id="1.20.1070.10">
    <property type="entry name" value="Rhodopsin 7-helix transmembrane proteins"/>
    <property type="match status" value="1"/>
</dbReference>
<feature type="transmembrane region" description="Helical" evidence="10">
    <location>
        <begin position="242"/>
        <end position="268"/>
    </location>
</feature>
<feature type="region of interest" description="Disordered" evidence="9">
    <location>
        <begin position="152"/>
        <end position="177"/>
    </location>
</feature>
<dbReference type="Pfam" id="PF00001">
    <property type="entry name" value="7tm_1"/>
    <property type="match status" value="1"/>
</dbReference>
<keyword evidence="2" id="KW-1003">Cell membrane</keyword>
<evidence type="ECO:0000313" key="13">
    <source>
        <dbReference type="Proteomes" id="UP000597762"/>
    </source>
</evidence>
<dbReference type="AlphaFoldDB" id="A0A812D5Y6"/>
<feature type="transmembrane region" description="Helical" evidence="10">
    <location>
        <begin position="407"/>
        <end position="428"/>
    </location>
</feature>
<evidence type="ECO:0000259" key="11">
    <source>
        <dbReference type="PROSITE" id="PS50262"/>
    </source>
</evidence>
<feature type="transmembrane region" description="Helical" evidence="10">
    <location>
        <begin position="795"/>
        <end position="815"/>
    </location>
</feature>
<reference evidence="12" key="1">
    <citation type="submission" date="2021-01" db="EMBL/GenBank/DDBJ databases">
        <authorList>
            <person name="Li R."/>
            <person name="Bekaert M."/>
        </authorList>
    </citation>
    <scope>NUCLEOTIDE SEQUENCE</scope>
    <source>
        <strain evidence="12">Farmed</strain>
    </source>
</reference>
<keyword evidence="4 10" id="KW-1133">Transmembrane helix</keyword>
<feature type="compositionally biased region" description="Gly residues" evidence="9">
    <location>
        <begin position="51"/>
        <end position="64"/>
    </location>
</feature>
<evidence type="ECO:0000256" key="10">
    <source>
        <dbReference type="SAM" id="Phobius"/>
    </source>
</evidence>
<dbReference type="PROSITE" id="PS50262">
    <property type="entry name" value="G_PROTEIN_RECEP_F1_2"/>
    <property type="match status" value="1"/>
</dbReference>
<protein>
    <recommendedName>
        <fullName evidence="11">G-protein coupled receptors family 1 profile domain-containing protein</fullName>
    </recommendedName>
</protein>
<evidence type="ECO:0000256" key="4">
    <source>
        <dbReference type="ARBA" id="ARBA00022989"/>
    </source>
</evidence>
<feature type="region of interest" description="Disordered" evidence="9">
    <location>
        <begin position="47"/>
        <end position="74"/>
    </location>
</feature>
<accession>A0A812D5Y6</accession>
<keyword evidence="13" id="KW-1185">Reference proteome</keyword>
<dbReference type="OrthoDB" id="6159456at2759"/>
<feature type="transmembrane region" description="Helical" evidence="10">
    <location>
        <begin position="723"/>
        <end position="743"/>
    </location>
</feature>
<feature type="transmembrane region" description="Helical" evidence="10">
    <location>
        <begin position="674"/>
        <end position="690"/>
    </location>
</feature>
<keyword evidence="5" id="KW-0297">G-protein coupled receptor</keyword>
<dbReference type="Proteomes" id="UP000597762">
    <property type="component" value="Unassembled WGS sequence"/>
</dbReference>
<dbReference type="SUPFAM" id="SSF81321">
    <property type="entry name" value="Family A G protein-coupled receptor-like"/>
    <property type="match status" value="1"/>
</dbReference>
<dbReference type="GO" id="GO:0004930">
    <property type="term" value="F:G protein-coupled receptor activity"/>
    <property type="evidence" value="ECO:0007669"/>
    <property type="project" value="UniProtKB-KW"/>
</dbReference>
<gene>
    <name evidence="12" type="ORF">SPHA_46676</name>
</gene>
<evidence type="ECO:0000256" key="7">
    <source>
        <dbReference type="ARBA" id="ARBA00023170"/>
    </source>
</evidence>
<feature type="transmembrane region" description="Helical" evidence="10">
    <location>
        <begin position="317"/>
        <end position="338"/>
    </location>
</feature>
<evidence type="ECO:0000256" key="6">
    <source>
        <dbReference type="ARBA" id="ARBA00023136"/>
    </source>
</evidence>
<feature type="domain" description="G-protein coupled receptors family 1 profile" evidence="11">
    <location>
        <begin position="259"/>
        <end position="524"/>
    </location>
</feature>
<feature type="transmembrane region" description="Helical" evidence="10">
    <location>
        <begin position="624"/>
        <end position="641"/>
    </location>
</feature>
<feature type="transmembrane region" description="Helical" evidence="10">
    <location>
        <begin position="359"/>
        <end position="379"/>
    </location>
</feature>
<evidence type="ECO:0000313" key="12">
    <source>
        <dbReference type="EMBL" id="CAE1287516.1"/>
    </source>
</evidence>
<dbReference type="CDD" id="cd00637">
    <property type="entry name" value="7tm_classA_rhodopsin-like"/>
    <property type="match status" value="1"/>
</dbReference>
<dbReference type="GO" id="GO:0005886">
    <property type="term" value="C:plasma membrane"/>
    <property type="evidence" value="ECO:0007669"/>
    <property type="project" value="UniProtKB-SubCell"/>
</dbReference>
<feature type="transmembrane region" description="Helical" evidence="10">
    <location>
        <begin position="505"/>
        <end position="526"/>
    </location>
</feature>
<keyword evidence="7" id="KW-0675">Receptor</keyword>
<evidence type="ECO:0000256" key="1">
    <source>
        <dbReference type="ARBA" id="ARBA00004651"/>
    </source>
</evidence>
<dbReference type="EMBL" id="CAHIKZ030002479">
    <property type="protein sequence ID" value="CAE1287516.1"/>
    <property type="molecule type" value="Genomic_DNA"/>
</dbReference>
<evidence type="ECO:0000256" key="9">
    <source>
        <dbReference type="SAM" id="MobiDB-lite"/>
    </source>
</evidence>
<feature type="transmembrane region" description="Helical" evidence="10">
    <location>
        <begin position="749"/>
        <end position="774"/>
    </location>
</feature>
<organism evidence="12 13">
    <name type="scientific">Acanthosepion pharaonis</name>
    <name type="common">Pharaoh cuttlefish</name>
    <name type="synonym">Sepia pharaonis</name>
    <dbReference type="NCBI Taxonomy" id="158019"/>
    <lineage>
        <taxon>Eukaryota</taxon>
        <taxon>Metazoa</taxon>
        <taxon>Spiralia</taxon>
        <taxon>Lophotrochozoa</taxon>
        <taxon>Mollusca</taxon>
        <taxon>Cephalopoda</taxon>
        <taxon>Coleoidea</taxon>
        <taxon>Decapodiformes</taxon>
        <taxon>Sepiida</taxon>
        <taxon>Sepiina</taxon>
        <taxon>Sepiidae</taxon>
        <taxon>Acanthosepion</taxon>
    </lineage>
</organism>
<feature type="transmembrane region" description="Helical" evidence="10">
    <location>
        <begin position="696"/>
        <end position="716"/>
    </location>
</feature>
<dbReference type="InterPro" id="IPR000276">
    <property type="entry name" value="GPCR_Rhodpsn"/>
</dbReference>